<dbReference type="InterPro" id="IPR051396">
    <property type="entry name" value="Bact_Antivir_Def_Nuclease"/>
</dbReference>
<dbReference type="Gene3D" id="3.40.50.300">
    <property type="entry name" value="P-loop containing nucleotide triphosphate hydrolases"/>
    <property type="match status" value="1"/>
</dbReference>
<dbReference type="InterPro" id="IPR003593">
    <property type="entry name" value="AAA+_ATPase"/>
</dbReference>
<dbReference type="SMART" id="SM00382">
    <property type="entry name" value="AAA"/>
    <property type="match status" value="1"/>
</dbReference>
<dbReference type="PANTHER" id="PTHR43581">
    <property type="entry name" value="ATP/GTP PHOSPHATASE"/>
    <property type="match status" value="1"/>
</dbReference>
<evidence type="ECO:0000259" key="1">
    <source>
        <dbReference type="SMART" id="SM00382"/>
    </source>
</evidence>
<dbReference type="Pfam" id="PF13175">
    <property type="entry name" value="AAA_15"/>
    <property type="match status" value="1"/>
</dbReference>
<comment type="caution">
    <text evidence="2">The sequence shown here is derived from an EMBL/GenBank/DDBJ whole genome shotgun (WGS) entry which is preliminary data.</text>
</comment>
<organism evidence="2 3">
    <name type="scientific">Zhenhengia yiwuensis</name>
    <dbReference type="NCBI Taxonomy" id="2763666"/>
    <lineage>
        <taxon>Bacteria</taxon>
        <taxon>Bacillati</taxon>
        <taxon>Bacillota</taxon>
        <taxon>Clostridia</taxon>
        <taxon>Lachnospirales</taxon>
        <taxon>Lachnospiraceae</taxon>
        <taxon>Zhenhengia</taxon>
    </lineage>
</organism>
<gene>
    <name evidence="2" type="ORF">H8718_05050</name>
</gene>
<dbReference type="RefSeq" id="WP_249332041.1">
    <property type="nucleotide sequence ID" value="NZ_JACRSY010000006.1"/>
</dbReference>
<dbReference type="EMBL" id="JACRSY010000006">
    <property type="protein sequence ID" value="MBC8578899.1"/>
    <property type="molecule type" value="Genomic_DNA"/>
</dbReference>
<dbReference type="InterPro" id="IPR041685">
    <property type="entry name" value="AAA_GajA/Old/RecF-like"/>
</dbReference>
<evidence type="ECO:0000313" key="3">
    <source>
        <dbReference type="Proteomes" id="UP000655830"/>
    </source>
</evidence>
<keyword evidence="3" id="KW-1185">Reference proteome</keyword>
<evidence type="ECO:0000313" key="2">
    <source>
        <dbReference type="EMBL" id="MBC8578899.1"/>
    </source>
</evidence>
<dbReference type="Proteomes" id="UP000655830">
    <property type="component" value="Unassembled WGS sequence"/>
</dbReference>
<dbReference type="CDD" id="cd00267">
    <property type="entry name" value="ABC_ATPase"/>
    <property type="match status" value="1"/>
</dbReference>
<sequence>MIYLKSFTFPNEDREFRFILSIKRKCYDSFYPFRILSKNDLRQIDFEPITILYGGNGSGKSTALNVIAEKLSITRESLYNRTNFYGDYIDMCDMEIVEEIPMESRIITSDDVFNYMLNIRTINEGIDTKREDLFVEYLDLKYSQFKMKSLEDYEQLKKVNQSRSRTQSKYVRRNLMDNIREYSNGESAFRYFTEKIAENGLYILDEPENSLSPQRQLELIKFIEDSARYFGCQFIISTHSPFLLAIKGAKIYDLDEYPVSVKKWTELESVRCYYNFFKGHEHEF</sequence>
<dbReference type="SUPFAM" id="SSF52540">
    <property type="entry name" value="P-loop containing nucleoside triphosphate hydrolases"/>
    <property type="match status" value="1"/>
</dbReference>
<feature type="domain" description="AAA+ ATPase" evidence="1">
    <location>
        <begin position="46"/>
        <end position="258"/>
    </location>
</feature>
<dbReference type="PANTHER" id="PTHR43581:SF4">
    <property type="entry name" value="ATP_GTP PHOSPHATASE"/>
    <property type="match status" value="1"/>
</dbReference>
<protein>
    <submittedName>
        <fullName evidence="2">AAA family ATPase</fullName>
    </submittedName>
</protein>
<dbReference type="InterPro" id="IPR027417">
    <property type="entry name" value="P-loop_NTPase"/>
</dbReference>
<accession>A0A926EEM9</accession>
<name>A0A926EEM9_9FIRM</name>
<proteinExistence type="predicted"/>
<reference evidence="2" key="1">
    <citation type="submission" date="2020-08" db="EMBL/GenBank/DDBJ databases">
        <title>Genome public.</title>
        <authorList>
            <person name="Liu C."/>
            <person name="Sun Q."/>
        </authorList>
    </citation>
    <scope>NUCLEOTIDE SEQUENCE</scope>
    <source>
        <strain evidence="2">NSJ-12</strain>
    </source>
</reference>
<dbReference type="AlphaFoldDB" id="A0A926EEM9"/>